<keyword evidence="1" id="KW-0378">Hydrolase</keyword>
<dbReference type="InterPro" id="IPR011726">
    <property type="entry name" value="KdpF"/>
</dbReference>
<dbReference type="Proteomes" id="UP000261931">
    <property type="component" value="Unassembled WGS sequence"/>
</dbReference>
<dbReference type="GO" id="GO:0005886">
    <property type="term" value="C:plasma membrane"/>
    <property type="evidence" value="ECO:0007669"/>
    <property type="project" value="InterPro"/>
</dbReference>
<evidence type="ECO:0000313" key="2">
    <source>
        <dbReference type="Proteomes" id="UP000261931"/>
    </source>
</evidence>
<organism evidence="1 2">
    <name type="scientific">Hydrogenophaga borbori</name>
    <dbReference type="NCBI Taxonomy" id="2294117"/>
    <lineage>
        <taxon>Bacteria</taxon>
        <taxon>Pseudomonadati</taxon>
        <taxon>Pseudomonadota</taxon>
        <taxon>Betaproteobacteria</taxon>
        <taxon>Burkholderiales</taxon>
        <taxon>Comamonadaceae</taxon>
        <taxon>Hydrogenophaga</taxon>
    </lineage>
</organism>
<dbReference type="RefSeq" id="WP_116960534.1">
    <property type="nucleotide sequence ID" value="NZ_QVLS01000013.1"/>
</dbReference>
<dbReference type="EC" id="3.6.3.12" evidence="1"/>
<evidence type="ECO:0000313" key="1">
    <source>
        <dbReference type="EMBL" id="RFP76976.1"/>
    </source>
</evidence>
<dbReference type="NCBIfam" id="TIGR02115">
    <property type="entry name" value="potass_kdpF"/>
    <property type="match status" value="1"/>
</dbReference>
<sequence>MDFVTLAALLAAGLFAYLVAVLARPEDFS</sequence>
<dbReference type="Pfam" id="PF09604">
    <property type="entry name" value="Potass_KdpF"/>
    <property type="match status" value="1"/>
</dbReference>
<name>A0A372EF26_9BURK</name>
<dbReference type="GO" id="GO:0008556">
    <property type="term" value="F:P-type potassium transmembrane transporter activity"/>
    <property type="evidence" value="ECO:0007669"/>
    <property type="project" value="InterPro"/>
</dbReference>
<accession>A0A372EF26</accession>
<protein>
    <submittedName>
        <fullName evidence="1">K(+)-transporting ATPase subunit F</fullName>
        <ecNumber evidence="1">3.6.3.12</ecNumber>
    </submittedName>
</protein>
<gene>
    <name evidence="1" type="primary">kdpF</name>
    <name evidence="1" type="ORF">DY262_18380</name>
</gene>
<proteinExistence type="predicted"/>
<dbReference type="EMBL" id="QVLS01000013">
    <property type="protein sequence ID" value="RFP76976.1"/>
    <property type="molecule type" value="Genomic_DNA"/>
</dbReference>
<keyword evidence="2" id="KW-1185">Reference proteome</keyword>
<dbReference type="GO" id="GO:0016787">
    <property type="term" value="F:hydrolase activity"/>
    <property type="evidence" value="ECO:0007669"/>
    <property type="project" value="UniProtKB-KW"/>
</dbReference>
<comment type="caution">
    <text evidence="1">The sequence shown here is derived from an EMBL/GenBank/DDBJ whole genome shotgun (WGS) entry which is preliminary data.</text>
</comment>
<reference evidence="1 2" key="1">
    <citation type="submission" date="2018-08" db="EMBL/GenBank/DDBJ databases">
        <title>Hydrogenophaga sp. LA-38 isolated from sludge.</title>
        <authorList>
            <person name="Im W.-T."/>
        </authorList>
    </citation>
    <scope>NUCLEOTIDE SEQUENCE [LARGE SCALE GENOMIC DNA]</scope>
    <source>
        <strain evidence="1 2">LA-38</strain>
    </source>
</reference>
<dbReference type="AlphaFoldDB" id="A0A372EF26"/>